<name>A0A931IBW5_9NOCA</name>
<dbReference type="Proteomes" id="UP000655751">
    <property type="component" value="Unassembled WGS sequence"/>
</dbReference>
<dbReference type="Pfam" id="PF13649">
    <property type="entry name" value="Methyltransf_25"/>
    <property type="match status" value="1"/>
</dbReference>
<evidence type="ECO:0000259" key="3">
    <source>
        <dbReference type="Pfam" id="PF13649"/>
    </source>
</evidence>
<keyword evidence="1 4" id="KW-0489">Methyltransferase</keyword>
<gene>
    <name evidence="4" type="ORF">IT779_20035</name>
</gene>
<dbReference type="AlphaFoldDB" id="A0A931IBW5"/>
<evidence type="ECO:0000256" key="2">
    <source>
        <dbReference type="ARBA" id="ARBA00022679"/>
    </source>
</evidence>
<dbReference type="GO" id="GO:0008168">
    <property type="term" value="F:methyltransferase activity"/>
    <property type="evidence" value="ECO:0007669"/>
    <property type="project" value="UniProtKB-KW"/>
</dbReference>
<dbReference type="CDD" id="cd02440">
    <property type="entry name" value="AdoMet_MTases"/>
    <property type="match status" value="1"/>
</dbReference>
<dbReference type="SUPFAM" id="SSF53335">
    <property type="entry name" value="S-adenosyl-L-methionine-dependent methyltransferases"/>
    <property type="match status" value="1"/>
</dbReference>
<sequence>MREVAAAYDAMIELYVEHVRGHLEGQTFDRAMLDIFVEKVGAAGPVADLGCGPGRITRYLADRGLDVEGMDLSPRMIETAREQHPDLRFREGTIESLDFADGTLAGLLAWYSLIHLPPERMPGVLSEFARVLRLGGQALLAFQSTEAPDVTAYDHRVTPAWLWPARRLSDAAREHGLHEVCRMVRRPDPDERSPQVYLLLAKER</sequence>
<proteinExistence type="predicted"/>
<dbReference type="InterPro" id="IPR029063">
    <property type="entry name" value="SAM-dependent_MTases_sf"/>
</dbReference>
<evidence type="ECO:0000313" key="4">
    <source>
        <dbReference type="EMBL" id="MBH0778574.1"/>
    </source>
</evidence>
<dbReference type="GO" id="GO:0032259">
    <property type="term" value="P:methylation"/>
    <property type="evidence" value="ECO:0007669"/>
    <property type="project" value="UniProtKB-KW"/>
</dbReference>
<dbReference type="PANTHER" id="PTHR43861">
    <property type="entry name" value="TRANS-ACONITATE 2-METHYLTRANSFERASE-RELATED"/>
    <property type="match status" value="1"/>
</dbReference>
<comment type="caution">
    <text evidence="4">The sequence shown here is derived from an EMBL/GenBank/DDBJ whole genome shotgun (WGS) entry which is preliminary data.</text>
</comment>
<organism evidence="4 5">
    <name type="scientific">Nocardia bovistercoris</name>
    <dbReference type="NCBI Taxonomy" id="2785916"/>
    <lineage>
        <taxon>Bacteria</taxon>
        <taxon>Bacillati</taxon>
        <taxon>Actinomycetota</taxon>
        <taxon>Actinomycetes</taxon>
        <taxon>Mycobacteriales</taxon>
        <taxon>Nocardiaceae</taxon>
        <taxon>Nocardia</taxon>
    </lineage>
</organism>
<evidence type="ECO:0000313" key="5">
    <source>
        <dbReference type="Proteomes" id="UP000655751"/>
    </source>
</evidence>
<dbReference type="PANTHER" id="PTHR43861:SF1">
    <property type="entry name" value="TRANS-ACONITATE 2-METHYLTRANSFERASE"/>
    <property type="match status" value="1"/>
</dbReference>
<dbReference type="InterPro" id="IPR041698">
    <property type="entry name" value="Methyltransf_25"/>
</dbReference>
<dbReference type="RefSeq" id="WP_198428731.1">
    <property type="nucleotide sequence ID" value="NZ_JADMLG010000008.1"/>
</dbReference>
<reference evidence="4" key="1">
    <citation type="submission" date="2020-11" db="EMBL/GenBank/DDBJ databases">
        <title>Nocardia NEAU-351.nov., a novel actinomycete isolated from the cow dung.</title>
        <authorList>
            <person name="Zhang X."/>
        </authorList>
    </citation>
    <scope>NUCLEOTIDE SEQUENCE</scope>
    <source>
        <strain evidence="4">NEAU-351</strain>
    </source>
</reference>
<dbReference type="Gene3D" id="3.40.50.150">
    <property type="entry name" value="Vaccinia Virus protein VP39"/>
    <property type="match status" value="1"/>
</dbReference>
<protein>
    <submittedName>
        <fullName evidence="4">Methyltransferase domain-containing protein</fullName>
    </submittedName>
</protein>
<feature type="domain" description="Methyltransferase" evidence="3">
    <location>
        <begin position="46"/>
        <end position="136"/>
    </location>
</feature>
<evidence type="ECO:0000256" key="1">
    <source>
        <dbReference type="ARBA" id="ARBA00022603"/>
    </source>
</evidence>
<accession>A0A931IBW5</accession>
<dbReference type="EMBL" id="JADMLG010000008">
    <property type="protein sequence ID" value="MBH0778574.1"/>
    <property type="molecule type" value="Genomic_DNA"/>
</dbReference>
<keyword evidence="2" id="KW-0808">Transferase</keyword>
<keyword evidence="5" id="KW-1185">Reference proteome</keyword>